<dbReference type="Proteomes" id="UP000239415">
    <property type="component" value="Unassembled WGS sequence"/>
</dbReference>
<evidence type="ECO:0000313" key="4">
    <source>
        <dbReference type="Proteomes" id="UP000239415"/>
    </source>
</evidence>
<dbReference type="SMART" id="SM00849">
    <property type="entry name" value="Lactamase_B"/>
    <property type="match status" value="1"/>
</dbReference>
<keyword evidence="4" id="KW-1185">Reference proteome</keyword>
<accession>A0A2T0KPB6</accession>
<feature type="domain" description="Rhodanese" evidence="2">
    <location>
        <begin position="366"/>
        <end position="449"/>
    </location>
</feature>
<dbReference type="InterPro" id="IPR044528">
    <property type="entry name" value="POD-like_MBL-fold"/>
</dbReference>
<organism evidence="3 4">
    <name type="scientific">Actinoplanes italicus</name>
    <dbReference type="NCBI Taxonomy" id="113567"/>
    <lineage>
        <taxon>Bacteria</taxon>
        <taxon>Bacillati</taxon>
        <taxon>Actinomycetota</taxon>
        <taxon>Actinomycetes</taxon>
        <taxon>Micromonosporales</taxon>
        <taxon>Micromonosporaceae</taxon>
        <taxon>Actinoplanes</taxon>
    </lineage>
</organism>
<protein>
    <submittedName>
        <fullName evidence="3">Glyoxylase-like metal-dependent hydrolase (Beta-lactamase superfamily II)</fullName>
    </submittedName>
</protein>
<dbReference type="AlphaFoldDB" id="A0A2T0KPB6"/>
<proteinExistence type="predicted"/>
<dbReference type="PANTHER" id="PTHR43084:SF1">
    <property type="entry name" value="PERSULFIDE DIOXYGENASE ETHE1, MITOCHONDRIAL"/>
    <property type="match status" value="1"/>
</dbReference>
<name>A0A2T0KPB6_9ACTN</name>
<reference evidence="3 4" key="1">
    <citation type="submission" date="2018-03" db="EMBL/GenBank/DDBJ databases">
        <title>Genomic Encyclopedia of Archaeal and Bacterial Type Strains, Phase II (KMG-II): from individual species to whole genera.</title>
        <authorList>
            <person name="Goeker M."/>
        </authorList>
    </citation>
    <scope>NUCLEOTIDE SEQUENCE [LARGE SCALE GENOMIC DNA]</scope>
    <source>
        <strain evidence="3 4">DSM 43146</strain>
    </source>
</reference>
<dbReference type="Gene3D" id="3.60.15.10">
    <property type="entry name" value="Ribonuclease Z/Hydroxyacylglutathione hydrolase-like"/>
    <property type="match status" value="1"/>
</dbReference>
<dbReference type="CDD" id="cd07724">
    <property type="entry name" value="POD-like_MBL-fold"/>
    <property type="match status" value="1"/>
</dbReference>
<dbReference type="Pfam" id="PF00581">
    <property type="entry name" value="Rhodanese"/>
    <property type="match status" value="1"/>
</dbReference>
<keyword evidence="1" id="KW-0479">Metal-binding</keyword>
<dbReference type="InterPro" id="IPR051682">
    <property type="entry name" value="Mito_Persulfide_Diox"/>
</dbReference>
<dbReference type="Gene3D" id="3.40.250.10">
    <property type="entry name" value="Rhodanese-like domain"/>
    <property type="match status" value="2"/>
</dbReference>
<dbReference type="GO" id="GO:0070813">
    <property type="term" value="P:hydrogen sulfide metabolic process"/>
    <property type="evidence" value="ECO:0007669"/>
    <property type="project" value="TreeGrafter"/>
</dbReference>
<dbReference type="GO" id="GO:0016787">
    <property type="term" value="F:hydrolase activity"/>
    <property type="evidence" value="ECO:0007669"/>
    <property type="project" value="UniProtKB-KW"/>
</dbReference>
<dbReference type="GO" id="GO:0046872">
    <property type="term" value="F:metal ion binding"/>
    <property type="evidence" value="ECO:0007669"/>
    <property type="project" value="UniProtKB-KW"/>
</dbReference>
<dbReference type="EMBL" id="PVMZ01000001">
    <property type="protein sequence ID" value="PRX25593.1"/>
    <property type="molecule type" value="Genomic_DNA"/>
</dbReference>
<dbReference type="InterPro" id="IPR036873">
    <property type="entry name" value="Rhodanese-like_dom_sf"/>
</dbReference>
<sequence length="451" mass="47975">MVDVAVVQTNELGDRSYIAHDGQVAIVIDPQRDLDRLQAVLDEHGLRCAMVVETHVHNDYVSGGLQLAHQHHAPYAVNSADKVAFDRQAVTDGDRLTVGDMQVLVVATPGHTDTHLSYVVTGPDGPAAVFTGGSVLYGSVGRTDLVDPARTEELTRAQYRSAHHLARLVDDDARIFPTHGFGSFCSSGSAAGGADSTMGQEKTRNDALTTDEDTFVAKLVAGLTAYPAYYAHMGARNREGAGPVDLSAPQQVSPAELSKRISAGEWVVDLRDRTAYAAEHLGGTVGIALGQQFATYLGWLIPWGTSLTLIGESAEQITDAQRQLVRIGIDRPDGSAVGTLQQLADGHETRGYRRATFAELAAAQQAGDPVTVLDVRRDDERAHGSVPGSAHLPLHSLLHHLDEVPSGPLWVHCASGFRASIAASVLDRAGHDVVLIDDEYATAVKTGQATG</sequence>
<comment type="caution">
    <text evidence="3">The sequence shown here is derived from an EMBL/GenBank/DDBJ whole genome shotgun (WGS) entry which is preliminary data.</text>
</comment>
<gene>
    <name evidence="3" type="ORF">CLV67_101310</name>
</gene>
<evidence type="ECO:0000313" key="3">
    <source>
        <dbReference type="EMBL" id="PRX25593.1"/>
    </source>
</evidence>
<dbReference type="InterPro" id="IPR036866">
    <property type="entry name" value="RibonucZ/Hydroxyglut_hydro"/>
</dbReference>
<keyword evidence="3" id="KW-0378">Hydrolase</keyword>
<dbReference type="OrthoDB" id="4828183at2"/>
<dbReference type="SMART" id="SM00450">
    <property type="entry name" value="RHOD"/>
    <property type="match status" value="1"/>
</dbReference>
<dbReference type="SUPFAM" id="SSF56281">
    <property type="entry name" value="Metallo-hydrolase/oxidoreductase"/>
    <property type="match status" value="1"/>
</dbReference>
<dbReference type="InterPro" id="IPR001763">
    <property type="entry name" value="Rhodanese-like_dom"/>
</dbReference>
<dbReference type="GO" id="GO:0050313">
    <property type="term" value="F:sulfur dioxygenase activity"/>
    <property type="evidence" value="ECO:0007669"/>
    <property type="project" value="InterPro"/>
</dbReference>
<dbReference type="GO" id="GO:0006749">
    <property type="term" value="P:glutathione metabolic process"/>
    <property type="evidence" value="ECO:0007669"/>
    <property type="project" value="InterPro"/>
</dbReference>
<dbReference type="PANTHER" id="PTHR43084">
    <property type="entry name" value="PERSULFIDE DIOXYGENASE ETHE1"/>
    <property type="match status" value="1"/>
</dbReference>
<evidence type="ECO:0000259" key="2">
    <source>
        <dbReference type="PROSITE" id="PS50206"/>
    </source>
</evidence>
<dbReference type="RefSeq" id="WP_106315313.1">
    <property type="nucleotide sequence ID" value="NZ_BOMO01000024.1"/>
</dbReference>
<evidence type="ECO:0000256" key="1">
    <source>
        <dbReference type="ARBA" id="ARBA00022723"/>
    </source>
</evidence>
<dbReference type="CDD" id="cd00158">
    <property type="entry name" value="RHOD"/>
    <property type="match status" value="1"/>
</dbReference>
<dbReference type="SUPFAM" id="SSF52821">
    <property type="entry name" value="Rhodanese/Cell cycle control phosphatase"/>
    <property type="match status" value="2"/>
</dbReference>
<dbReference type="InterPro" id="IPR001279">
    <property type="entry name" value="Metallo-B-lactamas"/>
</dbReference>
<dbReference type="PROSITE" id="PS50206">
    <property type="entry name" value="RHODANESE_3"/>
    <property type="match status" value="1"/>
</dbReference>